<evidence type="ECO:0000313" key="2">
    <source>
        <dbReference type="EMBL" id="HIX56701.1"/>
    </source>
</evidence>
<sequence length="185" mass="19371">MKNSTYLMRKKDMIFQNINALKTVEHVIAEIDQGLGNKSRTINDSSMPEVLATAIGIGSGSAISFAALYLSGSVVGVSAAGVASALSAAGAVVGGGATTGLFVLAAPIAILGFLGIRIAKKKREKRLMRAKQFCYKRSLAHLASLKNAITIEGPTASNDRINYLKALSITLQAAVKDLKHDLGIV</sequence>
<feature type="transmembrane region" description="Helical" evidence="1">
    <location>
        <begin position="91"/>
        <end position="119"/>
    </location>
</feature>
<organism evidence="2 3">
    <name type="scientific">Candidatus Anaerobiospirillum pullistercoris</name>
    <dbReference type="NCBI Taxonomy" id="2838452"/>
    <lineage>
        <taxon>Bacteria</taxon>
        <taxon>Pseudomonadati</taxon>
        <taxon>Pseudomonadota</taxon>
        <taxon>Gammaproteobacteria</taxon>
        <taxon>Aeromonadales</taxon>
        <taxon>Succinivibrionaceae</taxon>
        <taxon>Anaerobiospirillum</taxon>
    </lineage>
</organism>
<gene>
    <name evidence="2" type="ORF">H9850_04420</name>
</gene>
<keyword evidence="1" id="KW-0472">Membrane</keyword>
<comment type="caution">
    <text evidence="2">The sequence shown here is derived from an EMBL/GenBank/DDBJ whole genome shotgun (WGS) entry which is preliminary data.</text>
</comment>
<dbReference type="AlphaFoldDB" id="A0A9D1WCL1"/>
<name>A0A9D1WCL1_9GAMM</name>
<reference evidence="2" key="2">
    <citation type="submission" date="2021-04" db="EMBL/GenBank/DDBJ databases">
        <authorList>
            <person name="Gilroy R."/>
        </authorList>
    </citation>
    <scope>NUCLEOTIDE SEQUENCE</scope>
    <source>
        <strain evidence="2">USASDec5-558</strain>
    </source>
</reference>
<keyword evidence="1" id="KW-0812">Transmembrane</keyword>
<reference evidence="2" key="1">
    <citation type="journal article" date="2021" name="PeerJ">
        <title>Extensive microbial diversity within the chicken gut microbiome revealed by metagenomics and culture.</title>
        <authorList>
            <person name="Gilroy R."/>
            <person name="Ravi A."/>
            <person name="Getino M."/>
            <person name="Pursley I."/>
            <person name="Horton D.L."/>
            <person name="Alikhan N.F."/>
            <person name="Baker D."/>
            <person name="Gharbi K."/>
            <person name="Hall N."/>
            <person name="Watson M."/>
            <person name="Adriaenssens E.M."/>
            <person name="Foster-Nyarko E."/>
            <person name="Jarju S."/>
            <person name="Secka A."/>
            <person name="Antonio M."/>
            <person name="Oren A."/>
            <person name="Chaudhuri R.R."/>
            <person name="La Ragione R."/>
            <person name="Hildebrand F."/>
            <person name="Pallen M.J."/>
        </authorList>
    </citation>
    <scope>NUCLEOTIDE SEQUENCE</scope>
    <source>
        <strain evidence="2">USASDec5-558</strain>
    </source>
</reference>
<proteinExistence type="predicted"/>
<evidence type="ECO:0000256" key="1">
    <source>
        <dbReference type="SAM" id="Phobius"/>
    </source>
</evidence>
<keyword evidence="1" id="KW-1133">Transmembrane helix</keyword>
<dbReference type="EMBL" id="DXEV01000088">
    <property type="protein sequence ID" value="HIX56701.1"/>
    <property type="molecule type" value="Genomic_DNA"/>
</dbReference>
<dbReference type="Proteomes" id="UP000886829">
    <property type="component" value="Unassembled WGS sequence"/>
</dbReference>
<accession>A0A9D1WCL1</accession>
<evidence type="ECO:0000313" key="3">
    <source>
        <dbReference type="Proteomes" id="UP000886829"/>
    </source>
</evidence>
<protein>
    <submittedName>
        <fullName evidence="2">Uncharacterized protein</fullName>
    </submittedName>
</protein>